<dbReference type="InterPro" id="IPR000182">
    <property type="entry name" value="GNAT_dom"/>
</dbReference>
<feature type="domain" description="N-acetyltransferase" evidence="1">
    <location>
        <begin position="10"/>
        <end position="180"/>
    </location>
</feature>
<name>A0ABS2CE30_9NEIS</name>
<keyword evidence="3" id="KW-1185">Reference proteome</keyword>
<dbReference type="SUPFAM" id="SSF55729">
    <property type="entry name" value="Acyl-CoA N-acyltransferases (Nat)"/>
    <property type="match status" value="1"/>
</dbReference>
<dbReference type="Pfam" id="PF13302">
    <property type="entry name" value="Acetyltransf_3"/>
    <property type="match status" value="1"/>
</dbReference>
<protein>
    <submittedName>
        <fullName evidence="2">GNAT family N-acetyltransferase</fullName>
    </submittedName>
</protein>
<dbReference type="InterPro" id="IPR051908">
    <property type="entry name" value="Ribosomal_N-acetyltransferase"/>
</dbReference>
<dbReference type="Proteomes" id="UP001195660">
    <property type="component" value="Unassembled WGS sequence"/>
</dbReference>
<dbReference type="PROSITE" id="PS51186">
    <property type="entry name" value="GNAT"/>
    <property type="match status" value="1"/>
</dbReference>
<evidence type="ECO:0000259" key="1">
    <source>
        <dbReference type="PROSITE" id="PS51186"/>
    </source>
</evidence>
<accession>A0ABS2CE30</accession>
<gene>
    <name evidence="2" type="ORF">GM173_12555</name>
</gene>
<dbReference type="PANTHER" id="PTHR43441:SF10">
    <property type="entry name" value="ACETYLTRANSFERASE"/>
    <property type="match status" value="1"/>
</dbReference>
<dbReference type="Gene3D" id="3.40.630.30">
    <property type="match status" value="1"/>
</dbReference>
<dbReference type="RefSeq" id="WP_203571732.1">
    <property type="nucleotide sequence ID" value="NZ_WOFE01000007.1"/>
</dbReference>
<organism evidence="2 3">
    <name type="scientific">Deefgea chitinilytica</name>
    <dbReference type="NCBI Taxonomy" id="570276"/>
    <lineage>
        <taxon>Bacteria</taxon>
        <taxon>Pseudomonadati</taxon>
        <taxon>Pseudomonadota</taxon>
        <taxon>Betaproteobacteria</taxon>
        <taxon>Neisseriales</taxon>
        <taxon>Chitinibacteraceae</taxon>
        <taxon>Deefgea</taxon>
    </lineage>
</organism>
<dbReference type="EMBL" id="WOFE01000007">
    <property type="protein sequence ID" value="MBM5572400.1"/>
    <property type="molecule type" value="Genomic_DNA"/>
</dbReference>
<reference evidence="2 3" key="1">
    <citation type="submission" date="2019-11" db="EMBL/GenBank/DDBJ databases">
        <title>Novel Deefgea species.</title>
        <authorList>
            <person name="Han J.-H."/>
        </authorList>
    </citation>
    <scope>NUCLEOTIDE SEQUENCE [LARGE SCALE GENOMIC DNA]</scope>
    <source>
        <strain evidence="2 3">LMG 24817</strain>
    </source>
</reference>
<evidence type="ECO:0000313" key="3">
    <source>
        <dbReference type="Proteomes" id="UP001195660"/>
    </source>
</evidence>
<proteinExistence type="predicted"/>
<comment type="caution">
    <text evidence="2">The sequence shown here is derived from an EMBL/GenBank/DDBJ whole genome shotgun (WGS) entry which is preliminary data.</text>
</comment>
<dbReference type="InterPro" id="IPR016181">
    <property type="entry name" value="Acyl_CoA_acyltransferase"/>
</dbReference>
<evidence type="ECO:0000313" key="2">
    <source>
        <dbReference type="EMBL" id="MBM5572400.1"/>
    </source>
</evidence>
<sequence length="182" mass="20187">MSILLQKANLTIRPFVASDATSFAAAARESMATVGRWLPWCHEQFSEEDALGWFAHCEQARAAGSAYSFGIFSTENSELIGGIGLNEIIRYNRSSANLGYWIRESRQRQGISTQAIQMMSQFGFQELGLLRIEIVVIDHNLASNAAARKAGAQFECWARNRLILNNVAHTAAVYSLIPETTE</sequence>
<dbReference type="PANTHER" id="PTHR43441">
    <property type="entry name" value="RIBOSOMAL-PROTEIN-SERINE ACETYLTRANSFERASE"/>
    <property type="match status" value="1"/>
</dbReference>